<comment type="caution">
    <text evidence="2">The sequence shown here is derived from an EMBL/GenBank/DDBJ whole genome shotgun (WGS) entry which is preliminary data.</text>
</comment>
<name>A0A9P4K9N3_9PLEO</name>
<evidence type="ECO:0000313" key="2">
    <source>
        <dbReference type="EMBL" id="KAF2262585.1"/>
    </source>
</evidence>
<organism evidence="2 3">
    <name type="scientific">Lojkania enalia</name>
    <dbReference type="NCBI Taxonomy" id="147567"/>
    <lineage>
        <taxon>Eukaryota</taxon>
        <taxon>Fungi</taxon>
        <taxon>Dikarya</taxon>
        <taxon>Ascomycota</taxon>
        <taxon>Pezizomycotina</taxon>
        <taxon>Dothideomycetes</taxon>
        <taxon>Pleosporomycetidae</taxon>
        <taxon>Pleosporales</taxon>
        <taxon>Pleosporales incertae sedis</taxon>
        <taxon>Lojkania</taxon>
    </lineage>
</organism>
<accession>A0A9P4K9N3</accession>
<dbReference type="Proteomes" id="UP000800093">
    <property type="component" value="Unassembled WGS sequence"/>
</dbReference>
<feature type="compositionally biased region" description="Polar residues" evidence="1">
    <location>
        <begin position="136"/>
        <end position="146"/>
    </location>
</feature>
<dbReference type="AlphaFoldDB" id="A0A9P4K9N3"/>
<feature type="compositionally biased region" description="Low complexity" evidence="1">
    <location>
        <begin position="118"/>
        <end position="135"/>
    </location>
</feature>
<feature type="region of interest" description="Disordered" evidence="1">
    <location>
        <begin position="102"/>
        <end position="153"/>
    </location>
</feature>
<keyword evidence="3" id="KW-1185">Reference proteome</keyword>
<feature type="compositionally biased region" description="Polar residues" evidence="1">
    <location>
        <begin position="57"/>
        <end position="70"/>
    </location>
</feature>
<dbReference type="Pfam" id="PF11951">
    <property type="entry name" value="Fungal_trans_2"/>
    <property type="match status" value="1"/>
</dbReference>
<sequence length="359" mass="39157">MDSSGSQDDGNKGGRRTGKRPGPMKFMFIDSTSHGTNAKPDKAVRSFVMHQARRQKPWSTRQKLMQSPSTEDAPRAGNRIQGSNQKQDDVDYDEIFPLESPWSEVIPSPSASKPQPLGSPVASISGSSNSSGSDSLQCTTPPSSHGSIYDATVHPKTPHRRQAHTALARQDGLALGVLDPFDCLVVRTDSKTSTLIDHFVSNMSTNLLPIDLHKLATKATTQWVAKSMRDATSAPFAYAMLTGTALHLRGLGVANIENPLYYKAQAISEINKLLSDPRTSIEDNNITAVFMLLCIEESQIVPGNKQHDGTDWSEMQRAIHLNGLRTMIQQRGGLASLGSNKCLQVFLLICRQHGGQRTV</sequence>
<evidence type="ECO:0000313" key="3">
    <source>
        <dbReference type="Proteomes" id="UP000800093"/>
    </source>
</evidence>
<evidence type="ECO:0000256" key="1">
    <source>
        <dbReference type="SAM" id="MobiDB-lite"/>
    </source>
</evidence>
<protein>
    <submittedName>
        <fullName evidence="2">Uncharacterized protein</fullName>
    </submittedName>
</protein>
<proteinExistence type="predicted"/>
<reference evidence="3" key="1">
    <citation type="journal article" date="2020" name="Stud. Mycol.">
        <title>101 Dothideomycetes genomes: A test case for predicting lifestyles and emergence of pathogens.</title>
        <authorList>
            <person name="Haridas S."/>
            <person name="Albert R."/>
            <person name="Binder M."/>
            <person name="Bloem J."/>
            <person name="LaButti K."/>
            <person name="Salamov A."/>
            <person name="Andreopoulos B."/>
            <person name="Baker S."/>
            <person name="Barry K."/>
            <person name="Bills G."/>
            <person name="Bluhm B."/>
            <person name="Cannon C."/>
            <person name="Castanera R."/>
            <person name="Culley D."/>
            <person name="Daum C."/>
            <person name="Ezra D."/>
            <person name="Gonzalez J."/>
            <person name="Henrissat B."/>
            <person name="Kuo A."/>
            <person name="Liang C."/>
            <person name="Lipzen A."/>
            <person name="Lutzoni F."/>
            <person name="Magnuson J."/>
            <person name="Mondo S."/>
            <person name="Nolan M."/>
            <person name="Ohm R."/>
            <person name="Pangilinan J."/>
            <person name="Park H.-J."/>
            <person name="Ramirez L."/>
            <person name="Alfaro M."/>
            <person name="Sun H."/>
            <person name="Tritt A."/>
            <person name="Yoshinaga Y."/>
            <person name="Zwiers L.-H."/>
            <person name="Turgeon B."/>
            <person name="Goodwin S."/>
            <person name="Spatafora J."/>
            <person name="Crous P."/>
            <person name="Grigoriev I."/>
        </authorList>
    </citation>
    <scope>NUCLEOTIDE SEQUENCE [LARGE SCALE GENOMIC DNA]</scope>
    <source>
        <strain evidence="3">CBS 304.66</strain>
    </source>
</reference>
<dbReference type="PANTHER" id="PTHR37540:SF5">
    <property type="entry name" value="TRANSCRIPTION FACTOR DOMAIN-CONTAINING PROTEIN"/>
    <property type="match status" value="1"/>
</dbReference>
<feature type="region of interest" description="Disordered" evidence="1">
    <location>
        <begin position="1"/>
        <end position="90"/>
    </location>
</feature>
<dbReference type="EMBL" id="ML986638">
    <property type="protein sequence ID" value="KAF2262585.1"/>
    <property type="molecule type" value="Genomic_DNA"/>
</dbReference>
<dbReference type="InterPro" id="IPR021858">
    <property type="entry name" value="Fun_TF"/>
</dbReference>
<dbReference type="PANTHER" id="PTHR37540">
    <property type="entry name" value="TRANSCRIPTION FACTOR (ACR-2), PUTATIVE-RELATED-RELATED"/>
    <property type="match status" value="1"/>
</dbReference>
<gene>
    <name evidence="2" type="ORF">CC78DRAFT_311860</name>
</gene>
<dbReference type="OrthoDB" id="5386330at2759"/>